<dbReference type="SUPFAM" id="SSF53955">
    <property type="entry name" value="Lysozyme-like"/>
    <property type="match status" value="1"/>
</dbReference>
<comment type="caution">
    <text evidence="5">The sequence shown here is derived from an EMBL/GenBank/DDBJ whole genome shotgun (WGS) entry which is preliminary data.</text>
</comment>
<protein>
    <recommendedName>
        <fullName evidence="7">Tape measure protein</fullName>
    </recommendedName>
</protein>
<evidence type="ECO:0000256" key="1">
    <source>
        <dbReference type="SAM" id="Coils"/>
    </source>
</evidence>
<dbReference type="SUPFAM" id="SSF48371">
    <property type="entry name" value="ARM repeat"/>
    <property type="match status" value="1"/>
</dbReference>
<feature type="transmembrane region" description="Helical" evidence="2">
    <location>
        <begin position="977"/>
        <end position="997"/>
    </location>
</feature>
<feature type="coiled-coil region" evidence="1">
    <location>
        <begin position="101"/>
        <end position="180"/>
    </location>
</feature>
<dbReference type="Pfam" id="PF01464">
    <property type="entry name" value="SLT"/>
    <property type="match status" value="1"/>
</dbReference>
<name>A0AAX6BDI1_PRIMG</name>
<dbReference type="InterPro" id="IPR058593">
    <property type="entry name" value="ARB_07466-like_C"/>
</dbReference>
<dbReference type="PANTHER" id="PTHR37813">
    <property type="entry name" value="FELS-2 PROPHAGE PROTEIN"/>
    <property type="match status" value="1"/>
</dbReference>
<evidence type="ECO:0000313" key="5">
    <source>
        <dbReference type="EMBL" id="GMG71824.1"/>
    </source>
</evidence>
<gene>
    <name evidence="5" type="ORF">ShirakiTB12_02920</name>
</gene>
<evidence type="ECO:0000259" key="4">
    <source>
        <dbReference type="Pfam" id="PF26571"/>
    </source>
</evidence>
<organism evidence="5 6">
    <name type="scientific">Priestia megaterium</name>
    <name type="common">Bacillus megaterium</name>
    <dbReference type="NCBI Taxonomy" id="1404"/>
    <lineage>
        <taxon>Bacteria</taxon>
        <taxon>Bacillati</taxon>
        <taxon>Bacillota</taxon>
        <taxon>Bacilli</taxon>
        <taxon>Bacillales</taxon>
        <taxon>Bacillaceae</taxon>
        <taxon>Priestia</taxon>
    </lineage>
</organism>
<evidence type="ECO:0000259" key="3">
    <source>
        <dbReference type="Pfam" id="PF01464"/>
    </source>
</evidence>
<dbReference type="PANTHER" id="PTHR37813:SF1">
    <property type="entry name" value="FELS-2 PROPHAGE PROTEIN"/>
    <property type="match status" value="1"/>
</dbReference>
<proteinExistence type="predicted"/>
<feature type="domain" description="ARB-07466-like C-terminal" evidence="4">
    <location>
        <begin position="1497"/>
        <end position="1597"/>
    </location>
</feature>
<dbReference type="Gene3D" id="1.10.530.10">
    <property type="match status" value="1"/>
</dbReference>
<keyword evidence="2" id="KW-0812">Transmembrane</keyword>
<accession>A0AAX6BDI1</accession>
<sequence length="1853" mass="202721">MSTVGQSNIQITADDRQARRTIGGFFRGMESQGRRFTNRMQRFDPLVGMTKSVQNTRKTLAGLQDDFEGLGEGKTFQRITKSLNRVQNGLKTTGQVSQKSLKEMQKEIERVRSTLNELGDDQPFEEMREALAQTERQFQSFQSTTRRSRFNQIENLPDHLKSFQRELNESRRQMRQMTQEGSKSLDDLADAAVKSSVGLERITSVTKSGKSAIKIIQDLGDSTKETQLAILGLNRNGTVKISTEETTRRLGQFKEELEDSKRKLEALRDAGDFGSYEAGMRVVEKKLADVNRAMYAASKGGQAYQKMINELGVNTSDTANQAAIAMEAYKDRFIRSVDMMNAKSNQSKKMMDILPEVSHIQRVDKFFLGIGNRLENMGKQGTAANIALNMLGRNASMKDLNDRIMLINQGLMRMNQVAIGVGIALAGFTAAMFNAAKGPEVADVFEQRGQLLLDYQKAVEDRTQEIVDTWGLFEKAEVEKTKPETLMKNLQGQVDVMKNWASNIDSLAKRGIDEGLLDSLRKMGPEAAGQIQALTKMSDSELNNYVALWKEKHALARKEALTELEGLQKETSQKIKELENSLTPLGISLEKAKSTWLQALQPFIDIWGKIAAKVVDGATAIGEFVNKLNELNPSITASAGMFLYLFNAISLILAPMAIGIGRANGMKAAFSATFLIIKPFVLGFLRIAGAATVVSGALVLVGGTFIKLWKNSENLRSAVMSLWDTLKEAGSTIAAPFVKAFQMISKEVTAFLNKMVGSDAQNMASFWQSLGDKIAVGINKVRDVIQPVAEKIASVADAFVEWEEFLPVIAGLTTAFVTYQGVVIGVSAAVKAWNLLQKASAAIMGISRAAMIAYTLAGGGLQGVIAAVTAAQRALNLSMMMNPIGLIIAAIVGLGVAFVVAYKKSETFRNFVNKLFDAFKTGASAVLGFLKNNWPEVLATITGPIGWAVYAVVKYWDQIKSATVTAFNSVISFFKQWGPLLLAALAGPVGLAVYAVVKHWDTVKSATIMAFNAVKKFLSDTWNGIKLITSIVVNAMVEDVRRQWNDFKSMTTTAFNAVKSFLNTVWNGIKSLVATVVNIIVTNVTQQWNSLKSMTITVFNAVKSFLTSLWNGIKSVVTSVASAVFNYVKQQWNSLKTTTINIFNAIKSFLNTVWNAIKSFIQNAVTAIFNRVKGTWNNIKSTTTSIFNAIKSFLVSLWDNIKSRINTSVNNIRNGIVNAWNSVKSRTTEIFNGIKSKITGIFDDIVSAAKKLPGRIGDGIKSMASGVKKGVTAFANTIVKAMGKGLNGAIDGINWVLEKVDAPKIKKWTVPEYAKGTKGHPQDGPAIVGDGGKSEYIIDGDGTHMLSPATDTLINLKKGARVFSGEQTERMLKGVPMYAKGIGNKLKDLGGKAVDKGHELYEHAKDKTKKGVKKAKDLALDVWDYMSDPEGLMKKVFGKFIPDLPKLGASAGDMLKGGIKKVKDSSIGFIKDKLDGFMSFSGGGGDGSTIGAGSGYGGMHPYVEAWYRKVKDKFGPTRFMGAYNNRNVRGGSSKSMHAYGRAFDIGGSASTMAKIAEWARTHMNNLQYAIYNRRIAGPGMGKKWRHYSGVNPHTDHVHLDFFPGGGSGSGGSAPTGNLAQWIAAGMSRAGVSGNAWRNGLNWIIQKESSGNPRAVGAPTSDGTAKGLMQLKHFNYKGDPFNPSNNIYWGIKYIKDRYKSIGGALSWWRSHNWYAKGGVIDRDQIARVGEGGKKEVIIPLEQFKERAIKLLMYAAEKLGFDMTGMFNAQPQTLGASSFSGVQNTMNNMSLDRENIGSVFNLNQDTDNSGEAIEIHNHFYVDGEEIAYKVEPTISQIQGQNGRNTLRNSGVKRNR</sequence>
<feature type="transmembrane region" description="Helical" evidence="2">
    <location>
        <begin position="641"/>
        <end position="660"/>
    </location>
</feature>
<feature type="transmembrane region" description="Helical" evidence="2">
    <location>
        <begin position="805"/>
        <end position="830"/>
    </location>
</feature>
<dbReference type="InterPro" id="IPR023346">
    <property type="entry name" value="Lysozyme-like_dom_sf"/>
</dbReference>
<feature type="transmembrane region" description="Helical" evidence="2">
    <location>
        <begin position="851"/>
        <end position="871"/>
    </location>
</feature>
<dbReference type="InterPro" id="IPR009045">
    <property type="entry name" value="Zn_M74/Hedgehog-like"/>
</dbReference>
<dbReference type="SUPFAM" id="SSF55166">
    <property type="entry name" value="Hedgehog/DD-peptidase"/>
    <property type="match status" value="1"/>
</dbReference>
<dbReference type="Proteomes" id="UP001165240">
    <property type="component" value="Unassembled WGS sequence"/>
</dbReference>
<dbReference type="Pfam" id="PF26571">
    <property type="entry name" value="VldE"/>
    <property type="match status" value="1"/>
</dbReference>
<dbReference type="InterPro" id="IPR016024">
    <property type="entry name" value="ARM-type_fold"/>
</dbReference>
<keyword evidence="1" id="KW-0175">Coiled coil</keyword>
<feature type="coiled-coil region" evidence="1">
    <location>
        <begin position="243"/>
        <end position="270"/>
    </location>
</feature>
<dbReference type="Gene3D" id="1.20.120.20">
    <property type="entry name" value="Apolipoprotein"/>
    <property type="match status" value="1"/>
</dbReference>
<dbReference type="EMBL" id="BSYK01000001">
    <property type="protein sequence ID" value="GMG71824.1"/>
    <property type="molecule type" value="Genomic_DNA"/>
</dbReference>
<feature type="domain" description="Transglycosylase SLT" evidence="3">
    <location>
        <begin position="1634"/>
        <end position="1735"/>
    </location>
</feature>
<keyword evidence="2" id="KW-1133">Transmembrane helix</keyword>
<feature type="coiled-coil region" evidence="1">
    <location>
        <begin position="550"/>
        <end position="581"/>
    </location>
</feature>
<reference evidence="5" key="1">
    <citation type="journal article" date="2024" name="Appl Microbiol">
        <title>Effect of kuratsuki Bacillus and Priestia on Taste of Sake.</title>
        <authorList>
            <person name="Kobayashi K."/>
            <person name="Nishida H."/>
        </authorList>
    </citation>
    <scope>NUCLEOTIDE SEQUENCE</scope>
    <source>
        <strain evidence="5">B-12</strain>
    </source>
</reference>
<dbReference type="RefSeq" id="WP_310876281.1">
    <property type="nucleotide sequence ID" value="NZ_BSYK01000001.1"/>
</dbReference>
<feature type="transmembrane region" description="Helical" evidence="2">
    <location>
        <begin position="883"/>
        <end position="902"/>
    </location>
</feature>
<feature type="transmembrane region" description="Helical" evidence="2">
    <location>
        <begin position="680"/>
        <end position="706"/>
    </location>
</feature>
<evidence type="ECO:0000313" key="6">
    <source>
        <dbReference type="Proteomes" id="UP001165240"/>
    </source>
</evidence>
<keyword evidence="2" id="KW-0472">Membrane</keyword>
<evidence type="ECO:0000256" key="2">
    <source>
        <dbReference type="SAM" id="Phobius"/>
    </source>
</evidence>
<dbReference type="InterPro" id="IPR008258">
    <property type="entry name" value="Transglycosylase_SLT_dom_1"/>
</dbReference>
<evidence type="ECO:0008006" key="7">
    <source>
        <dbReference type="Google" id="ProtNLM"/>
    </source>
</evidence>